<dbReference type="InterPro" id="IPR036380">
    <property type="entry name" value="Isochorismatase-like_sf"/>
</dbReference>
<dbReference type="PANTHER" id="PTHR43540">
    <property type="entry name" value="PEROXYUREIDOACRYLATE/UREIDOACRYLATE AMIDOHYDROLASE-RELATED"/>
    <property type="match status" value="1"/>
</dbReference>
<feature type="domain" description="Isochorismatase-like" evidence="2">
    <location>
        <begin position="11"/>
        <end position="174"/>
    </location>
</feature>
<dbReference type="RefSeq" id="WP_084451289.1">
    <property type="nucleotide sequence ID" value="NZ_FWXN01000007.1"/>
</dbReference>
<reference evidence="3 4" key="1">
    <citation type="submission" date="2017-04" db="EMBL/GenBank/DDBJ databases">
        <authorList>
            <person name="Afonso C.L."/>
            <person name="Miller P.J."/>
            <person name="Scott M.A."/>
            <person name="Spackman E."/>
            <person name="Goraichik I."/>
            <person name="Dimitrov K.M."/>
            <person name="Suarez D.L."/>
            <person name="Swayne D.E."/>
        </authorList>
    </citation>
    <scope>NUCLEOTIDE SEQUENCE [LARGE SCALE GENOMIC DNA]</scope>
    <source>
        <strain evidence="3 4">CGMCC 1.12511</strain>
    </source>
</reference>
<sequence length="189" mass="19990">MTELPPLDDAWLVVIDPQRIFADPTSEWGSPMFDDALAPIKSLRSSFGAGRTIVTRWVPGSERPGSWGPYFERWSFADRPATDPVFDLVTPAAGWSNRGSVDCSTFGKWGEPLTRITGPTSTIVLAGVSTDCCVISTALPAADDGATVVVAADACAGSTQDNHEAALQVMALYSPQIEVATSAAVLSSR</sequence>
<proteinExistence type="predicted"/>
<keyword evidence="1" id="KW-0378">Hydrolase</keyword>
<evidence type="ECO:0000256" key="1">
    <source>
        <dbReference type="ARBA" id="ARBA00022801"/>
    </source>
</evidence>
<dbReference type="OrthoDB" id="4426059at2"/>
<dbReference type="Proteomes" id="UP000192634">
    <property type="component" value="Unassembled WGS sequence"/>
</dbReference>
<name>A0A1W2BA97_9MICO</name>
<evidence type="ECO:0000313" key="3">
    <source>
        <dbReference type="EMBL" id="SMC69774.1"/>
    </source>
</evidence>
<evidence type="ECO:0000259" key="2">
    <source>
        <dbReference type="Pfam" id="PF00857"/>
    </source>
</evidence>
<gene>
    <name evidence="3" type="ORF">SAMN06296429_107169</name>
</gene>
<dbReference type="Pfam" id="PF00857">
    <property type="entry name" value="Isochorismatase"/>
    <property type="match status" value="1"/>
</dbReference>
<dbReference type="EMBL" id="FWXN01000007">
    <property type="protein sequence ID" value="SMC69774.1"/>
    <property type="molecule type" value="Genomic_DNA"/>
</dbReference>
<dbReference type="InterPro" id="IPR000868">
    <property type="entry name" value="Isochorismatase-like_dom"/>
</dbReference>
<protein>
    <submittedName>
        <fullName evidence="3">Nicotinamidase-related amidase</fullName>
    </submittedName>
</protein>
<dbReference type="Gene3D" id="3.40.50.850">
    <property type="entry name" value="Isochorismatase-like"/>
    <property type="match status" value="1"/>
</dbReference>
<accession>A0A1W2BA97</accession>
<evidence type="ECO:0000313" key="4">
    <source>
        <dbReference type="Proteomes" id="UP000192634"/>
    </source>
</evidence>
<organism evidence="3 4">
    <name type="scientific">Janibacter indicus</name>
    <dbReference type="NCBI Taxonomy" id="857417"/>
    <lineage>
        <taxon>Bacteria</taxon>
        <taxon>Bacillati</taxon>
        <taxon>Actinomycetota</taxon>
        <taxon>Actinomycetes</taxon>
        <taxon>Micrococcales</taxon>
        <taxon>Intrasporangiaceae</taxon>
        <taxon>Janibacter</taxon>
    </lineage>
</organism>
<dbReference type="AlphaFoldDB" id="A0A1W2BA97"/>
<dbReference type="SUPFAM" id="SSF52499">
    <property type="entry name" value="Isochorismatase-like hydrolases"/>
    <property type="match status" value="1"/>
</dbReference>
<dbReference type="InterPro" id="IPR050272">
    <property type="entry name" value="Isochorismatase-like_hydrls"/>
</dbReference>
<dbReference type="GO" id="GO:0016787">
    <property type="term" value="F:hydrolase activity"/>
    <property type="evidence" value="ECO:0007669"/>
    <property type="project" value="UniProtKB-KW"/>
</dbReference>